<dbReference type="Proteomes" id="UP001174909">
    <property type="component" value="Unassembled WGS sequence"/>
</dbReference>
<feature type="non-terminal residue" evidence="2">
    <location>
        <position position="157"/>
    </location>
</feature>
<feature type="domain" description="Ig-like" evidence="1">
    <location>
        <begin position="112"/>
        <end position="157"/>
    </location>
</feature>
<keyword evidence="3" id="KW-1185">Reference proteome</keyword>
<dbReference type="AlphaFoldDB" id="A0AA35T2Z7"/>
<evidence type="ECO:0000259" key="1">
    <source>
        <dbReference type="PROSITE" id="PS50835"/>
    </source>
</evidence>
<proteinExistence type="predicted"/>
<organism evidence="2 3">
    <name type="scientific">Geodia barretti</name>
    <name type="common">Barrett's horny sponge</name>
    <dbReference type="NCBI Taxonomy" id="519541"/>
    <lineage>
        <taxon>Eukaryota</taxon>
        <taxon>Metazoa</taxon>
        <taxon>Porifera</taxon>
        <taxon>Demospongiae</taxon>
        <taxon>Heteroscleromorpha</taxon>
        <taxon>Tetractinellida</taxon>
        <taxon>Astrophorina</taxon>
        <taxon>Geodiidae</taxon>
        <taxon>Geodia</taxon>
    </lineage>
</organism>
<gene>
    <name evidence="2" type="ORF">GBAR_LOCUS22454</name>
</gene>
<evidence type="ECO:0000313" key="2">
    <source>
        <dbReference type="EMBL" id="CAI8040279.1"/>
    </source>
</evidence>
<accession>A0AA35T2Z7</accession>
<sequence length="157" mass="16734">TLANHSYVDLSLVGSAGSGSDSVQCITDLNTCCSGQQGFHRGDWYFPDGTRLPFSGGGNIYESRGVERVDLGHHNNPTSPVGIYRCDIQTNAVYDDSDISVRDTVYMGLYYPSGGDVKIPGGMTYDPSTETLTCISTGGPATTVTWTRDSTTVTQGT</sequence>
<dbReference type="InterPro" id="IPR007110">
    <property type="entry name" value="Ig-like_dom"/>
</dbReference>
<dbReference type="PROSITE" id="PS50835">
    <property type="entry name" value="IG_LIKE"/>
    <property type="match status" value="1"/>
</dbReference>
<evidence type="ECO:0000313" key="3">
    <source>
        <dbReference type="Proteomes" id="UP001174909"/>
    </source>
</evidence>
<name>A0AA35T2Z7_GEOBA</name>
<protein>
    <recommendedName>
        <fullName evidence="1">Ig-like domain-containing protein</fullName>
    </recommendedName>
</protein>
<reference evidence="2" key="1">
    <citation type="submission" date="2023-03" db="EMBL/GenBank/DDBJ databases">
        <authorList>
            <person name="Steffen K."/>
            <person name="Cardenas P."/>
        </authorList>
    </citation>
    <scope>NUCLEOTIDE SEQUENCE</scope>
</reference>
<feature type="non-terminal residue" evidence="2">
    <location>
        <position position="1"/>
    </location>
</feature>
<dbReference type="EMBL" id="CASHTH010003098">
    <property type="protein sequence ID" value="CAI8040279.1"/>
    <property type="molecule type" value="Genomic_DNA"/>
</dbReference>
<comment type="caution">
    <text evidence="2">The sequence shown here is derived from an EMBL/GenBank/DDBJ whole genome shotgun (WGS) entry which is preliminary data.</text>
</comment>